<dbReference type="SMART" id="SM00651">
    <property type="entry name" value="Sm"/>
    <property type="match status" value="1"/>
</dbReference>
<organism evidence="13 14">
    <name type="scientific">Trichinella spiralis</name>
    <name type="common">Trichina worm</name>
    <dbReference type="NCBI Taxonomy" id="6334"/>
    <lineage>
        <taxon>Eukaryota</taxon>
        <taxon>Metazoa</taxon>
        <taxon>Ecdysozoa</taxon>
        <taxon>Nematoda</taxon>
        <taxon>Enoplea</taxon>
        <taxon>Dorylaimia</taxon>
        <taxon>Trichinellida</taxon>
        <taxon>Trichinellidae</taxon>
        <taxon>Trichinella</taxon>
    </lineage>
</organism>
<keyword evidence="5" id="KW-0963">Cytoplasm</keyword>
<reference evidence="13 14" key="1">
    <citation type="submission" date="2024-07" db="EMBL/GenBank/DDBJ databases">
        <title>Enhanced genomic and transcriptomic resources for Trichinella pseudospiralis and T. spiralis underpin the discovery of pronounced molecular differences between stages and species.</title>
        <authorList>
            <person name="Pasi K.K."/>
            <person name="La Rosa G."/>
            <person name="Gomez-Morales M.A."/>
            <person name="Tosini F."/>
            <person name="Sumanam S."/>
            <person name="Young N.D."/>
            <person name="Chang B.C."/>
            <person name="Robin G.B."/>
        </authorList>
    </citation>
    <scope>NUCLEOTIDE SEQUENCE [LARGE SCALE GENOMIC DNA]</scope>
    <source>
        <strain evidence="13">ISS534</strain>
    </source>
</reference>
<keyword evidence="6 11" id="KW-0507">mRNA processing</keyword>
<protein>
    <recommendedName>
        <fullName evidence="4 11">Small nuclear ribonucleoprotein Sm D3</fullName>
        <shortName evidence="11">Sm-D3</shortName>
    </recommendedName>
    <alternativeName>
        <fullName evidence="10 11">snRNP core protein D3</fullName>
    </alternativeName>
</protein>
<dbReference type="EMBL" id="JBEUSY010000554">
    <property type="protein sequence ID" value="KAL1226964.1"/>
    <property type="molecule type" value="Genomic_DNA"/>
</dbReference>
<evidence type="ECO:0000259" key="12">
    <source>
        <dbReference type="SMART" id="SM00651"/>
    </source>
</evidence>
<evidence type="ECO:0000256" key="2">
    <source>
        <dbReference type="ARBA" id="ARBA00004514"/>
    </source>
</evidence>
<dbReference type="InterPro" id="IPR001163">
    <property type="entry name" value="Sm_dom_euk/arc"/>
</dbReference>
<dbReference type="PANTHER" id="PTHR23338">
    <property type="entry name" value="SMALL NUCLEAR RIBONUCLEOPROTEIN SM"/>
    <property type="match status" value="1"/>
</dbReference>
<accession>A0ABR3K1H8</accession>
<keyword evidence="7" id="KW-0747">Spliceosome</keyword>
<dbReference type="Pfam" id="PF01423">
    <property type="entry name" value="LSM"/>
    <property type="match status" value="1"/>
</dbReference>
<evidence type="ECO:0000256" key="6">
    <source>
        <dbReference type="ARBA" id="ARBA00022664"/>
    </source>
</evidence>
<evidence type="ECO:0000256" key="7">
    <source>
        <dbReference type="ARBA" id="ARBA00022728"/>
    </source>
</evidence>
<dbReference type="Proteomes" id="UP001558632">
    <property type="component" value="Unassembled WGS sequence"/>
</dbReference>
<evidence type="ECO:0000256" key="1">
    <source>
        <dbReference type="ARBA" id="ARBA00004123"/>
    </source>
</evidence>
<comment type="subcellular location">
    <subcellularLocation>
        <location evidence="2">Cytoplasm</location>
        <location evidence="2">Cytosol</location>
    </subcellularLocation>
    <subcellularLocation>
        <location evidence="1 11">Nucleus</location>
    </subcellularLocation>
</comment>
<keyword evidence="9 11" id="KW-0539">Nucleus</keyword>
<keyword evidence="11 13" id="KW-0687">Ribonucleoprotein</keyword>
<evidence type="ECO:0000256" key="3">
    <source>
        <dbReference type="ARBA" id="ARBA00008146"/>
    </source>
</evidence>
<sequence>MSLGVPLKILHEAEGHIVMLETTTGEVFRGKLLEAEDNMNCNMTDVTVTYRDGQVAQMETMLKGVPKVPAPPRGKAAAFKRGRGRGWGSERGVNVSLAWGCAELLYRGSSPDMKKENCGVQRSAMTWGSERGVNVSLAWGCAELLYRGSSPDMKKENCGVQRSAMTVSRANKQSSNTQNRVWDVPNPGSLFTINFENIQQNES</sequence>
<dbReference type="InterPro" id="IPR010920">
    <property type="entry name" value="LSM_dom_sf"/>
</dbReference>
<dbReference type="SUPFAM" id="SSF50182">
    <property type="entry name" value="Sm-like ribonucleoproteins"/>
    <property type="match status" value="1"/>
</dbReference>
<keyword evidence="14" id="KW-1185">Reference proteome</keyword>
<evidence type="ECO:0000256" key="5">
    <source>
        <dbReference type="ARBA" id="ARBA00022490"/>
    </source>
</evidence>
<evidence type="ECO:0000313" key="14">
    <source>
        <dbReference type="Proteomes" id="UP001558632"/>
    </source>
</evidence>
<proteinExistence type="inferred from homology"/>
<comment type="similarity">
    <text evidence="3 11">Belongs to the snRNP core protein family.</text>
</comment>
<comment type="caution">
    <text evidence="13">The sequence shown here is derived from an EMBL/GenBank/DDBJ whole genome shotgun (WGS) entry which is preliminary data.</text>
</comment>
<gene>
    <name evidence="13" type="ORF">TSPI_06818</name>
</gene>
<evidence type="ECO:0000256" key="10">
    <source>
        <dbReference type="ARBA" id="ARBA00033126"/>
    </source>
</evidence>
<dbReference type="InterPro" id="IPR034099">
    <property type="entry name" value="SmD3"/>
</dbReference>
<dbReference type="CDD" id="cd01721">
    <property type="entry name" value="Sm_D3"/>
    <property type="match status" value="1"/>
</dbReference>
<dbReference type="GO" id="GO:1990904">
    <property type="term" value="C:ribonucleoprotein complex"/>
    <property type="evidence" value="ECO:0007669"/>
    <property type="project" value="UniProtKB-KW"/>
</dbReference>
<evidence type="ECO:0000256" key="4">
    <source>
        <dbReference type="ARBA" id="ARBA00020160"/>
    </source>
</evidence>
<feature type="domain" description="Sm" evidence="12">
    <location>
        <begin position="8"/>
        <end position="66"/>
    </location>
</feature>
<dbReference type="Gene3D" id="2.30.30.100">
    <property type="match status" value="1"/>
</dbReference>
<evidence type="ECO:0000313" key="13">
    <source>
        <dbReference type="EMBL" id="KAL1226964.1"/>
    </source>
</evidence>
<dbReference type="InterPro" id="IPR027141">
    <property type="entry name" value="LSm4/Sm_D1/D3"/>
</dbReference>
<keyword evidence="8 11" id="KW-0508">mRNA splicing</keyword>
<evidence type="ECO:0000256" key="11">
    <source>
        <dbReference type="RuleBase" id="RU365050"/>
    </source>
</evidence>
<evidence type="ECO:0000256" key="9">
    <source>
        <dbReference type="ARBA" id="ARBA00023242"/>
    </source>
</evidence>
<name>A0ABR3K1H8_TRISP</name>
<evidence type="ECO:0000256" key="8">
    <source>
        <dbReference type="ARBA" id="ARBA00023187"/>
    </source>
</evidence>